<dbReference type="Pfam" id="PF05132">
    <property type="entry name" value="RNA_pol_Rpc4"/>
    <property type="match status" value="1"/>
</dbReference>
<keyword evidence="2" id="KW-0240">DNA-directed RNA polymerase</keyword>
<evidence type="ECO:0000256" key="3">
    <source>
        <dbReference type="ARBA" id="ARBA00023163"/>
    </source>
</evidence>
<dbReference type="PANTHER" id="PTHR13408:SF0">
    <property type="entry name" value="DNA-DIRECTED RNA POLYMERASE III SUBUNIT RPC4"/>
    <property type="match status" value="1"/>
</dbReference>
<feature type="region of interest" description="Disordered" evidence="5">
    <location>
        <begin position="399"/>
        <end position="423"/>
    </location>
</feature>
<keyword evidence="7" id="KW-1185">Reference proteome</keyword>
<feature type="compositionally biased region" description="Basic and acidic residues" evidence="5">
    <location>
        <begin position="297"/>
        <end position="307"/>
    </location>
</feature>
<dbReference type="AlphaFoldDB" id="A0A1Y1ULP9"/>
<evidence type="ECO:0000313" key="7">
    <source>
        <dbReference type="Proteomes" id="UP000193218"/>
    </source>
</evidence>
<evidence type="ECO:0000256" key="2">
    <source>
        <dbReference type="ARBA" id="ARBA00022478"/>
    </source>
</evidence>
<dbReference type="OrthoDB" id="5836119at2759"/>
<dbReference type="GO" id="GO:0003677">
    <property type="term" value="F:DNA binding"/>
    <property type="evidence" value="ECO:0007669"/>
    <property type="project" value="InterPro"/>
</dbReference>
<feature type="region of interest" description="Disordered" evidence="5">
    <location>
        <begin position="1"/>
        <end position="363"/>
    </location>
</feature>
<reference evidence="6 7" key="1">
    <citation type="submission" date="2017-03" db="EMBL/GenBank/DDBJ databases">
        <title>Widespread Adenine N6-methylation of Active Genes in Fungi.</title>
        <authorList>
            <consortium name="DOE Joint Genome Institute"/>
            <person name="Mondo S.J."/>
            <person name="Dannebaum R.O."/>
            <person name="Kuo R.C."/>
            <person name="Louie K.B."/>
            <person name="Bewick A.J."/>
            <person name="Labutti K."/>
            <person name="Haridas S."/>
            <person name="Kuo A."/>
            <person name="Salamov A."/>
            <person name="Ahrendt S.R."/>
            <person name="Lau R."/>
            <person name="Bowen B.P."/>
            <person name="Lipzen A."/>
            <person name="Sullivan W."/>
            <person name="Andreopoulos W.B."/>
            <person name="Clum A."/>
            <person name="Lindquist E."/>
            <person name="Daum C."/>
            <person name="Northen T.R."/>
            <person name="Ramamoorthy G."/>
            <person name="Schmitz R.J."/>
            <person name="Gryganskyi A."/>
            <person name="Culley D."/>
            <person name="Magnuson J."/>
            <person name="James T.Y."/>
            <person name="O'Malley M.A."/>
            <person name="Stajich J.E."/>
            <person name="Spatafora J.W."/>
            <person name="Visel A."/>
            <person name="Grigoriev I.V."/>
        </authorList>
    </citation>
    <scope>NUCLEOTIDE SEQUENCE [LARGE SCALE GENOMIC DNA]</scope>
    <source>
        <strain evidence="6 7">NRRL Y-17943</strain>
    </source>
</reference>
<organism evidence="6 7">
    <name type="scientific">Kockovaella imperatae</name>
    <dbReference type="NCBI Taxonomy" id="4999"/>
    <lineage>
        <taxon>Eukaryota</taxon>
        <taxon>Fungi</taxon>
        <taxon>Dikarya</taxon>
        <taxon>Basidiomycota</taxon>
        <taxon>Agaricomycotina</taxon>
        <taxon>Tremellomycetes</taxon>
        <taxon>Tremellales</taxon>
        <taxon>Cuniculitremaceae</taxon>
        <taxon>Kockovaella</taxon>
    </lineage>
</organism>
<dbReference type="GO" id="GO:0042797">
    <property type="term" value="P:tRNA transcription by RNA polymerase III"/>
    <property type="evidence" value="ECO:0007669"/>
    <property type="project" value="TreeGrafter"/>
</dbReference>
<keyword evidence="4" id="KW-0539">Nucleus</keyword>
<comment type="subcellular location">
    <subcellularLocation>
        <location evidence="1">Nucleus</location>
    </subcellularLocation>
</comment>
<feature type="compositionally biased region" description="Gly residues" evidence="5">
    <location>
        <begin position="172"/>
        <end position="181"/>
    </location>
</feature>
<evidence type="ECO:0000256" key="4">
    <source>
        <dbReference type="ARBA" id="ARBA00023242"/>
    </source>
</evidence>
<name>A0A1Y1ULP9_9TREE</name>
<protein>
    <submittedName>
        <fullName evidence="6">RNA polymerase III RPC4-domain-containing protein</fullName>
    </submittedName>
</protein>
<dbReference type="InParanoid" id="A0A1Y1ULP9"/>
<dbReference type="GeneID" id="33559980"/>
<evidence type="ECO:0000313" key="6">
    <source>
        <dbReference type="EMBL" id="ORX38045.1"/>
    </source>
</evidence>
<sequence length="525" mass="56623">MSEPSKTKKRSMLVAAARQAPVASSASAPASTPTGNPPVPRNPLNLSGKGTSVNGLPTKQETSDRQTVAEPQIIETKPDIASVTEAESSTASGIPSPDKSQSLGEPLSRASSISGSSTPQLGSTSGFGGQSAIQKMKFKPRVPIRSRVKQEVDVKPEISASPSRGIARGRGRGGGQRGGRGSYQSVSVAAGPFGAPRTQIKQSSRRVAPAPAPRHFDLTDIDMYSDNDSDHPMTKNRVVDIDRVSSLHESAPTSLHRSRKDGSKGKSRSQSRGTSSRGQTKMDVDSVPSLVKAEPMSPEKRDVKSLADESASSRSRSDRVRSFARTGGDDEEDEADVNEANRVDLSESESEEEDEDLRDDFVPDESDEANKLYIFQFPHLFPHFIPPGPVDMTAEEDVKPDVKTTQTKGKKRGPAPPPPEGRIGTLVVMKSGRVKMVLGKDIVMDVNSGVQANFLQQIVHLDPLQKAATVLGEVHKQYTVTPDIDRLLNELYIQGGQTPADREADRRRLAKDVKMEKGLVKLEVE</sequence>
<comment type="caution">
    <text evidence="6">The sequence shown here is derived from an EMBL/GenBank/DDBJ whole genome shotgun (WGS) entry which is preliminary data.</text>
</comment>
<dbReference type="RefSeq" id="XP_021872032.1">
    <property type="nucleotide sequence ID" value="XM_022018171.1"/>
</dbReference>
<keyword evidence="3" id="KW-0804">Transcription</keyword>
<dbReference type="EMBL" id="NBSH01000005">
    <property type="protein sequence ID" value="ORX38045.1"/>
    <property type="molecule type" value="Genomic_DNA"/>
</dbReference>
<dbReference type="PANTHER" id="PTHR13408">
    <property type="entry name" value="DNA-DIRECTED RNA POLYMERASE III"/>
    <property type="match status" value="1"/>
</dbReference>
<dbReference type="STRING" id="4999.A0A1Y1ULP9"/>
<feature type="compositionally biased region" description="Low complexity" evidence="5">
    <location>
        <begin position="14"/>
        <end position="31"/>
    </location>
</feature>
<feature type="compositionally biased region" description="Polar residues" evidence="5">
    <location>
        <begin position="44"/>
        <end position="60"/>
    </location>
</feature>
<evidence type="ECO:0000256" key="5">
    <source>
        <dbReference type="SAM" id="MobiDB-lite"/>
    </source>
</evidence>
<feature type="compositionally biased region" description="Low complexity" evidence="5">
    <location>
        <begin position="81"/>
        <end position="92"/>
    </location>
</feature>
<dbReference type="InterPro" id="IPR007811">
    <property type="entry name" value="RPC4"/>
</dbReference>
<feature type="compositionally biased region" description="Basic residues" evidence="5">
    <location>
        <begin position="136"/>
        <end position="147"/>
    </location>
</feature>
<feature type="compositionally biased region" description="Acidic residues" evidence="5">
    <location>
        <begin position="346"/>
        <end position="363"/>
    </location>
</feature>
<proteinExistence type="predicted"/>
<feature type="compositionally biased region" description="Polar residues" evidence="5">
    <location>
        <begin position="98"/>
        <end position="124"/>
    </location>
</feature>
<feature type="compositionally biased region" description="Basic and acidic residues" evidence="5">
    <location>
        <begin position="228"/>
        <end position="246"/>
    </location>
</feature>
<feature type="compositionally biased region" description="Low complexity" evidence="5">
    <location>
        <begin position="268"/>
        <end position="278"/>
    </location>
</feature>
<dbReference type="Proteomes" id="UP000193218">
    <property type="component" value="Unassembled WGS sequence"/>
</dbReference>
<evidence type="ECO:0000256" key="1">
    <source>
        <dbReference type="ARBA" id="ARBA00004123"/>
    </source>
</evidence>
<dbReference type="GO" id="GO:0005666">
    <property type="term" value="C:RNA polymerase III complex"/>
    <property type="evidence" value="ECO:0007669"/>
    <property type="project" value="InterPro"/>
</dbReference>
<accession>A0A1Y1ULP9</accession>
<gene>
    <name evidence="6" type="ORF">BD324DRAFT_650579</name>
</gene>